<dbReference type="InterPro" id="IPR011050">
    <property type="entry name" value="Pectin_lyase_fold/virulence"/>
</dbReference>
<dbReference type="OrthoDB" id="5959761at2759"/>
<proteinExistence type="predicted"/>
<dbReference type="Gene3D" id="2.160.20.10">
    <property type="entry name" value="Single-stranded right-handed beta-helix, Pectin lyase-like"/>
    <property type="match status" value="1"/>
</dbReference>
<evidence type="ECO:0000313" key="2">
    <source>
        <dbReference type="EMBL" id="GMI25028.1"/>
    </source>
</evidence>
<organism evidence="2 3">
    <name type="scientific">Triparma columacea</name>
    <dbReference type="NCBI Taxonomy" id="722753"/>
    <lineage>
        <taxon>Eukaryota</taxon>
        <taxon>Sar</taxon>
        <taxon>Stramenopiles</taxon>
        <taxon>Ochrophyta</taxon>
        <taxon>Bolidophyceae</taxon>
        <taxon>Parmales</taxon>
        <taxon>Triparmaceae</taxon>
        <taxon>Triparma</taxon>
    </lineage>
</organism>
<dbReference type="AlphaFoldDB" id="A0A9W7FYT1"/>
<evidence type="ECO:0000256" key="1">
    <source>
        <dbReference type="SAM" id="SignalP"/>
    </source>
</evidence>
<feature type="chain" id="PRO_5040955836" evidence="1">
    <location>
        <begin position="20"/>
        <end position="585"/>
    </location>
</feature>
<feature type="signal peptide" evidence="1">
    <location>
        <begin position="1"/>
        <end position="19"/>
    </location>
</feature>
<dbReference type="InterPro" id="IPR012334">
    <property type="entry name" value="Pectin_lyas_fold"/>
</dbReference>
<gene>
    <name evidence="2" type="ORF">TrCOL_g12031</name>
</gene>
<evidence type="ECO:0000313" key="3">
    <source>
        <dbReference type="Proteomes" id="UP001165065"/>
    </source>
</evidence>
<reference evidence="3" key="1">
    <citation type="journal article" date="2023" name="Commun. Biol.">
        <title>Genome analysis of Parmales, the sister group of diatoms, reveals the evolutionary specialization of diatoms from phago-mixotrophs to photoautotrophs.</title>
        <authorList>
            <person name="Ban H."/>
            <person name="Sato S."/>
            <person name="Yoshikawa S."/>
            <person name="Yamada K."/>
            <person name="Nakamura Y."/>
            <person name="Ichinomiya M."/>
            <person name="Sato N."/>
            <person name="Blanc-Mathieu R."/>
            <person name="Endo H."/>
            <person name="Kuwata A."/>
            <person name="Ogata H."/>
        </authorList>
    </citation>
    <scope>NUCLEOTIDE SEQUENCE [LARGE SCALE GENOMIC DNA]</scope>
</reference>
<dbReference type="InterPro" id="IPR059186">
    <property type="entry name" value="SACTE_4363"/>
</dbReference>
<accession>A0A9W7FYT1</accession>
<name>A0A9W7FYT1_9STRA</name>
<comment type="caution">
    <text evidence="2">The sequence shown here is derived from an EMBL/GenBank/DDBJ whole genome shotgun (WGS) entry which is preliminary data.</text>
</comment>
<keyword evidence="3" id="KW-1185">Reference proteome</keyword>
<dbReference type="EMBL" id="BRYA01000598">
    <property type="protein sequence ID" value="GMI25028.1"/>
    <property type="molecule type" value="Genomic_DNA"/>
</dbReference>
<dbReference type="Proteomes" id="UP001165065">
    <property type="component" value="Unassembled WGS sequence"/>
</dbReference>
<dbReference type="SUPFAM" id="SSF51126">
    <property type="entry name" value="Pectin lyase-like"/>
    <property type="match status" value="1"/>
</dbReference>
<protein>
    <submittedName>
        <fullName evidence="2">Uncharacterized protein</fullName>
    </submittedName>
</protein>
<keyword evidence="1" id="KW-0732">Signal</keyword>
<dbReference type="CDD" id="cd23669">
    <property type="entry name" value="GH55_SacteLam55A-like"/>
    <property type="match status" value="1"/>
</dbReference>
<sequence length="585" mass="61836">MHLKFLSLTLLTLLTSVSASQPNPPSWPSSVKVFTTSTSSDIDSAITEAYSNNGGSPLTSCNNGQFSSSRYAFLFAPGTYNSNVPVGFYTQVAGMGRSPYDVVFDGSKGVYAEEGCGDFQVGSLDTFWRSAENFHTKSNEAWAVGTGMTWAVSQAAPLRNVVVDNDLLFFEYTYGDAAGYASGGWGSGLNVGGEVVYGSQQQFMTRSSASKGGFGTPVWNGVFVGNDGEMEERCGTEEGGGHVSVKDIGRIAEKPFIVTDENGEVFTLIIPDLQESPAAGVPYDEKGLKGGVTEVDFENVYVTQEGDGSKEINEMLDQGLHIVVSPGIYNLEESLLVGDSQVLLGLGLATLIAPSSGDPCVIAKGKGSRVSDLLLEAGPYATSSLLLVSGDDVVVTDVFARVGGPTTGVGPVGSMFDIEGSGTVVDNTWLWRADHVAGDDGEDVLVRNSDNECKNGMVVRGENVTAYGLASEHTIEDNVVWEGEGGRVYFYQAEIMYDFLGDEWEHSCLRVGDDVEDFKGFGLGCYSYFRDADGVAVSGVKTGGGEGVVVEKAVSVFLNGGGGIENVVNDDGLSVKEGTQTAFHC</sequence>